<sequence length="45" mass="4922">TQPSHNLNGRARLTAQLRNPDDVSDKRSSIAKQGFCTGYMGSPVF</sequence>
<accession>A0A8S3HG82</accession>
<dbReference type="EMBL" id="CAJOBJ010028200">
    <property type="protein sequence ID" value="CAF4257317.1"/>
    <property type="molecule type" value="Genomic_DNA"/>
</dbReference>
<organism evidence="2 3">
    <name type="scientific">Rotaria magnacalcarata</name>
    <dbReference type="NCBI Taxonomy" id="392030"/>
    <lineage>
        <taxon>Eukaryota</taxon>
        <taxon>Metazoa</taxon>
        <taxon>Spiralia</taxon>
        <taxon>Gnathifera</taxon>
        <taxon>Rotifera</taxon>
        <taxon>Eurotatoria</taxon>
        <taxon>Bdelloidea</taxon>
        <taxon>Philodinida</taxon>
        <taxon>Philodinidae</taxon>
        <taxon>Rotaria</taxon>
    </lineage>
</organism>
<feature type="non-terminal residue" evidence="2">
    <location>
        <position position="1"/>
    </location>
</feature>
<dbReference type="Proteomes" id="UP000681720">
    <property type="component" value="Unassembled WGS sequence"/>
</dbReference>
<proteinExistence type="predicted"/>
<dbReference type="EMBL" id="CAJOBH010291310">
    <property type="protein sequence ID" value="CAF5181467.1"/>
    <property type="molecule type" value="Genomic_DNA"/>
</dbReference>
<dbReference type="Proteomes" id="UP000681967">
    <property type="component" value="Unassembled WGS sequence"/>
</dbReference>
<dbReference type="AlphaFoldDB" id="A0A8S3HG82"/>
<reference evidence="2" key="1">
    <citation type="submission" date="2021-02" db="EMBL/GenBank/DDBJ databases">
        <authorList>
            <person name="Nowell W R."/>
        </authorList>
    </citation>
    <scope>NUCLEOTIDE SEQUENCE</scope>
</reference>
<protein>
    <submittedName>
        <fullName evidence="2">Uncharacterized protein</fullName>
    </submittedName>
</protein>
<evidence type="ECO:0000313" key="1">
    <source>
        <dbReference type="EMBL" id="CAF4257317.1"/>
    </source>
</evidence>
<evidence type="ECO:0000313" key="2">
    <source>
        <dbReference type="EMBL" id="CAF5181467.1"/>
    </source>
</evidence>
<evidence type="ECO:0000313" key="3">
    <source>
        <dbReference type="Proteomes" id="UP000681967"/>
    </source>
</evidence>
<gene>
    <name evidence="2" type="ORF">BYL167_LOCUS79025</name>
    <name evidence="1" type="ORF">GIL414_LOCUS23956</name>
</gene>
<name>A0A8S3HG82_9BILA</name>
<comment type="caution">
    <text evidence="2">The sequence shown here is derived from an EMBL/GenBank/DDBJ whole genome shotgun (WGS) entry which is preliminary data.</text>
</comment>